<sequence length="92" mass="9187">MPRRSAAPDDTTTLPFCAGGAHVAQASASAARPARLEGRRARAGTAVGRGGLSGGRIIGAVPMRERRAAWVRSARARGGAGGAPYSSSISSG</sequence>
<accession>A0A150QC54</accession>
<protein>
    <submittedName>
        <fullName evidence="1">Uncharacterized protein</fullName>
    </submittedName>
</protein>
<gene>
    <name evidence="1" type="ORF">BE15_29000</name>
</gene>
<comment type="caution">
    <text evidence="1">The sequence shown here is derived from an EMBL/GenBank/DDBJ whole genome shotgun (WGS) entry which is preliminary data.</text>
</comment>
<dbReference type="Proteomes" id="UP000075260">
    <property type="component" value="Unassembled WGS sequence"/>
</dbReference>
<organism evidence="1 2">
    <name type="scientific">Sorangium cellulosum</name>
    <name type="common">Polyangium cellulosum</name>
    <dbReference type="NCBI Taxonomy" id="56"/>
    <lineage>
        <taxon>Bacteria</taxon>
        <taxon>Pseudomonadati</taxon>
        <taxon>Myxococcota</taxon>
        <taxon>Polyangia</taxon>
        <taxon>Polyangiales</taxon>
        <taxon>Polyangiaceae</taxon>
        <taxon>Sorangium</taxon>
    </lineage>
</organism>
<dbReference type="EMBL" id="JEMA01000826">
    <property type="protein sequence ID" value="KYF65550.1"/>
    <property type="molecule type" value="Genomic_DNA"/>
</dbReference>
<evidence type="ECO:0000313" key="2">
    <source>
        <dbReference type="Proteomes" id="UP000075260"/>
    </source>
</evidence>
<reference evidence="1 2" key="1">
    <citation type="submission" date="2014-02" db="EMBL/GenBank/DDBJ databases">
        <title>The small core and large imbalanced accessory genome model reveals a collaborative survival strategy of Sorangium cellulosum strains in nature.</title>
        <authorList>
            <person name="Han K."/>
            <person name="Peng R."/>
            <person name="Blom J."/>
            <person name="Li Y.-Z."/>
        </authorList>
    </citation>
    <scope>NUCLEOTIDE SEQUENCE [LARGE SCALE GENOMIC DNA]</scope>
    <source>
        <strain evidence="1 2">So0008-312</strain>
    </source>
</reference>
<evidence type="ECO:0000313" key="1">
    <source>
        <dbReference type="EMBL" id="KYF65550.1"/>
    </source>
</evidence>
<proteinExistence type="predicted"/>
<dbReference type="AlphaFoldDB" id="A0A150QC54"/>
<name>A0A150QC54_SORCE</name>